<protein>
    <submittedName>
        <fullName evidence="2">Uncharacterized protein</fullName>
    </submittedName>
</protein>
<keyword evidence="3" id="KW-1185">Reference proteome</keyword>
<gene>
    <name evidence="2" type="ORF">DLJ53_09255</name>
</gene>
<comment type="caution">
    <text evidence="2">The sequence shown here is derived from an EMBL/GenBank/DDBJ whole genome shotgun (WGS) entry which is preliminary data.</text>
</comment>
<dbReference type="SUPFAM" id="SSF52540">
    <property type="entry name" value="P-loop containing nucleoside triphosphate hydrolases"/>
    <property type="match status" value="1"/>
</dbReference>
<evidence type="ECO:0000313" key="3">
    <source>
        <dbReference type="Proteomes" id="UP000249590"/>
    </source>
</evidence>
<dbReference type="Proteomes" id="UP000249590">
    <property type="component" value="Unassembled WGS sequence"/>
</dbReference>
<sequence>MNSHQKIGSPSLRLEAAFAPEVPDDVVDVFAILRLVRRRIGLIVVIAGLLTVAAVPAILAIKTEYHARARVLLQTPLRDIDPDKPDGIDIGTEVERLWSRPVARRVIDELKLADVPEFNPALRGPSTIDALRQFIASAFASSHGDGGEVAEVDPSERIMQAYYAHLDIRRADTSEVVEIGFGSTDPALAAMAPNALIDAYRDDARERRLERVAAGETVLAGRMDEQKQRIEAARASVRAFETTNAADLRQATDAEQTVASLSAERGALLREKAEVQSRLQAAELGAKGGGLDDGGIDDPNLFALQRELDAKRFQYAEFSAKYGAAHKSTIEAETAMRETEVAIEAELQRQIGVLRSRLTAIADADEALSRALGTARVALVDVRRREAEHLELKQGVEREIETLTSLEASRRTLQSRIDVPTVELEVLSPATIPLDPQGYGRATYAVAWSLVAAAIAFTVALAIEVADRSVRSTRQLSGAARRAAAVLVPGIRRRDAERLMSGRERRTDPALSEAMRMIMLRLEHSAPELQSVVVTSTRTGVGASFIATALAQEYARNGQAVLLAQIGWRSHRDRGTPGWFGFVKVAERPVSVGHVICESAGEGIAVLKWGERMTSLLKDRDAIDWILRQAAAEDRLVIFDCPPVLEAVDALVVAGRADRALLVVKWGATARSDAEAAYERLSEVCLNRILMSVNMVERGRHALYGFPDAGLMARA</sequence>
<evidence type="ECO:0000256" key="1">
    <source>
        <dbReference type="SAM" id="Phobius"/>
    </source>
</evidence>
<feature type="transmembrane region" description="Helical" evidence="1">
    <location>
        <begin position="40"/>
        <end position="61"/>
    </location>
</feature>
<evidence type="ECO:0000313" key="2">
    <source>
        <dbReference type="EMBL" id="RAI01600.1"/>
    </source>
</evidence>
<dbReference type="PANTHER" id="PTHR32309:SF13">
    <property type="entry name" value="FERRIC ENTEROBACTIN TRANSPORT PROTEIN FEPE"/>
    <property type="match status" value="1"/>
</dbReference>
<keyword evidence="1" id="KW-0472">Membrane</keyword>
<organism evidence="2 3">
    <name type="scientific">Acuticoccus sediminis</name>
    <dbReference type="NCBI Taxonomy" id="2184697"/>
    <lineage>
        <taxon>Bacteria</taxon>
        <taxon>Pseudomonadati</taxon>
        <taxon>Pseudomonadota</taxon>
        <taxon>Alphaproteobacteria</taxon>
        <taxon>Hyphomicrobiales</taxon>
        <taxon>Amorphaceae</taxon>
        <taxon>Acuticoccus</taxon>
    </lineage>
</organism>
<keyword evidence="1" id="KW-1133">Transmembrane helix</keyword>
<dbReference type="RefSeq" id="WP_111344560.1">
    <property type="nucleotide sequence ID" value="NZ_QHHQ01000002.1"/>
</dbReference>
<reference evidence="2 3" key="1">
    <citation type="submission" date="2018-05" db="EMBL/GenBank/DDBJ databases">
        <title>Acuticoccus sediminis sp. nov., isolated from deep-sea sediment of Indian Ocean.</title>
        <authorList>
            <person name="Liu X."/>
            <person name="Lai Q."/>
            <person name="Du Y."/>
            <person name="Sun F."/>
            <person name="Zhang X."/>
            <person name="Wang S."/>
            <person name="Shao Z."/>
        </authorList>
    </citation>
    <scope>NUCLEOTIDE SEQUENCE [LARGE SCALE GENOMIC DNA]</scope>
    <source>
        <strain evidence="2 3">PTG4-2</strain>
    </source>
</reference>
<dbReference type="OrthoDB" id="230260at2"/>
<dbReference type="InterPro" id="IPR050445">
    <property type="entry name" value="Bact_polysacc_biosynth/exp"/>
</dbReference>
<name>A0A8B2NYC4_9HYPH</name>
<dbReference type="EMBL" id="QHHQ01000002">
    <property type="protein sequence ID" value="RAI01600.1"/>
    <property type="molecule type" value="Genomic_DNA"/>
</dbReference>
<dbReference type="InterPro" id="IPR027417">
    <property type="entry name" value="P-loop_NTPase"/>
</dbReference>
<dbReference type="AlphaFoldDB" id="A0A8B2NYC4"/>
<keyword evidence="1" id="KW-0812">Transmembrane</keyword>
<dbReference type="PANTHER" id="PTHR32309">
    <property type="entry name" value="TYROSINE-PROTEIN KINASE"/>
    <property type="match status" value="1"/>
</dbReference>
<dbReference type="GO" id="GO:0005886">
    <property type="term" value="C:plasma membrane"/>
    <property type="evidence" value="ECO:0007669"/>
    <property type="project" value="TreeGrafter"/>
</dbReference>
<dbReference type="GO" id="GO:0004713">
    <property type="term" value="F:protein tyrosine kinase activity"/>
    <property type="evidence" value="ECO:0007669"/>
    <property type="project" value="TreeGrafter"/>
</dbReference>
<accession>A0A8B2NYC4</accession>
<dbReference type="Gene3D" id="3.40.50.300">
    <property type="entry name" value="P-loop containing nucleotide triphosphate hydrolases"/>
    <property type="match status" value="1"/>
</dbReference>
<proteinExistence type="predicted"/>
<feature type="transmembrane region" description="Helical" evidence="1">
    <location>
        <begin position="445"/>
        <end position="466"/>
    </location>
</feature>